<dbReference type="RefSeq" id="WP_122634828.1">
    <property type="nucleotide sequence ID" value="NZ_QWIU01000002.1"/>
</dbReference>
<protein>
    <submittedName>
        <fullName evidence="1">Uncharacterized protein</fullName>
    </submittedName>
</protein>
<sequence length="67" mass="7811">MKVYLAILKTDIDIKELKEQLKKKKITLKAHYKTIGVAKLESELPVLKDNFNDYFVSVEEDKDNLTI</sequence>
<dbReference type="Proteomes" id="UP000278775">
    <property type="component" value="Unassembled WGS sequence"/>
</dbReference>
<reference evidence="1 2" key="1">
    <citation type="submission" date="2018-08" db="EMBL/GenBank/DDBJ databases">
        <title>Chryseobacterium nematophagum: a novel matrix digesting pathogen of nematodes.</title>
        <authorList>
            <person name="Page A."/>
            <person name="Roberts M."/>
            <person name="Felix M.-A."/>
            <person name="Weir W."/>
        </authorList>
    </citation>
    <scope>NUCLEOTIDE SEQUENCE [LARGE SCALE GENOMIC DNA]</scope>
    <source>
        <strain evidence="1 2">JUb129</strain>
    </source>
</reference>
<accession>A0A3M7TD70</accession>
<organism evidence="1 2">
    <name type="scientific">Chryseobacterium nematophagum</name>
    <dbReference type="NCBI Taxonomy" id="2305228"/>
    <lineage>
        <taxon>Bacteria</taxon>
        <taxon>Pseudomonadati</taxon>
        <taxon>Bacteroidota</taxon>
        <taxon>Flavobacteriia</taxon>
        <taxon>Flavobacteriales</taxon>
        <taxon>Weeksellaceae</taxon>
        <taxon>Chryseobacterium group</taxon>
        <taxon>Chryseobacterium</taxon>
    </lineage>
</organism>
<evidence type="ECO:0000313" key="2">
    <source>
        <dbReference type="Proteomes" id="UP000278775"/>
    </source>
</evidence>
<gene>
    <name evidence="1" type="ORF">D1631_00890</name>
</gene>
<evidence type="ECO:0000313" key="1">
    <source>
        <dbReference type="EMBL" id="RNA60589.1"/>
    </source>
</evidence>
<dbReference type="AlphaFoldDB" id="A0A3M7TD70"/>
<name>A0A3M7TD70_9FLAO</name>
<comment type="caution">
    <text evidence="1">The sequence shown here is derived from an EMBL/GenBank/DDBJ whole genome shotgun (WGS) entry which is preliminary data.</text>
</comment>
<dbReference type="OrthoDB" id="1264657at2"/>
<dbReference type="EMBL" id="QWIU01000002">
    <property type="protein sequence ID" value="RNA60589.1"/>
    <property type="molecule type" value="Genomic_DNA"/>
</dbReference>
<proteinExistence type="predicted"/>